<evidence type="ECO:0000256" key="1">
    <source>
        <dbReference type="SAM" id="MobiDB-lite"/>
    </source>
</evidence>
<sequence>MTRRSGPATCSSNRSGQWFTTAESSSGSNIARSKSGHDATARPEQAIREEGPRSRWLQQSYQQLQEHRRGEQSRFQQTETAARCWRALSEHVLTQ</sequence>
<feature type="compositionally biased region" description="Polar residues" evidence="1">
    <location>
        <begin position="8"/>
        <end position="32"/>
    </location>
</feature>
<comment type="caution">
    <text evidence="2">The sequence shown here is derived from an EMBL/GenBank/DDBJ whole genome shotgun (WGS) entry which is preliminary data.</text>
</comment>
<protein>
    <submittedName>
        <fullName evidence="2">Uncharacterized protein</fullName>
    </submittedName>
</protein>
<dbReference type="EMBL" id="VSRR010003571">
    <property type="protein sequence ID" value="MPC36660.1"/>
    <property type="molecule type" value="Genomic_DNA"/>
</dbReference>
<feature type="region of interest" description="Disordered" evidence="1">
    <location>
        <begin position="1"/>
        <end position="80"/>
    </location>
</feature>
<keyword evidence="3" id="KW-1185">Reference proteome</keyword>
<organism evidence="2 3">
    <name type="scientific">Portunus trituberculatus</name>
    <name type="common">Swimming crab</name>
    <name type="synonym">Neptunus trituberculatus</name>
    <dbReference type="NCBI Taxonomy" id="210409"/>
    <lineage>
        <taxon>Eukaryota</taxon>
        <taxon>Metazoa</taxon>
        <taxon>Ecdysozoa</taxon>
        <taxon>Arthropoda</taxon>
        <taxon>Crustacea</taxon>
        <taxon>Multicrustacea</taxon>
        <taxon>Malacostraca</taxon>
        <taxon>Eumalacostraca</taxon>
        <taxon>Eucarida</taxon>
        <taxon>Decapoda</taxon>
        <taxon>Pleocyemata</taxon>
        <taxon>Brachyura</taxon>
        <taxon>Eubrachyura</taxon>
        <taxon>Portunoidea</taxon>
        <taxon>Portunidae</taxon>
        <taxon>Portuninae</taxon>
        <taxon>Portunus</taxon>
    </lineage>
</organism>
<evidence type="ECO:0000313" key="2">
    <source>
        <dbReference type="EMBL" id="MPC36660.1"/>
    </source>
</evidence>
<dbReference type="Proteomes" id="UP000324222">
    <property type="component" value="Unassembled WGS sequence"/>
</dbReference>
<accession>A0A5B7EPN1</accession>
<feature type="compositionally biased region" description="Basic and acidic residues" evidence="1">
    <location>
        <begin position="35"/>
        <end position="53"/>
    </location>
</feature>
<proteinExistence type="predicted"/>
<reference evidence="2 3" key="1">
    <citation type="submission" date="2019-05" db="EMBL/GenBank/DDBJ databases">
        <title>Another draft genome of Portunus trituberculatus and its Hox gene families provides insights of decapod evolution.</title>
        <authorList>
            <person name="Jeong J.-H."/>
            <person name="Song I."/>
            <person name="Kim S."/>
            <person name="Choi T."/>
            <person name="Kim D."/>
            <person name="Ryu S."/>
            <person name="Kim W."/>
        </authorList>
    </citation>
    <scope>NUCLEOTIDE SEQUENCE [LARGE SCALE GENOMIC DNA]</scope>
    <source>
        <tissue evidence="2">Muscle</tissue>
    </source>
</reference>
<name>A0A5B7EPN1_PORTR</name>
<evidence type="ECO:0000313" key="3">
    <source>
        <dbReference type="Proteomes" id="UP000324222"/>
    </source>
</evidence>
<dbReference type="AlphaFoldDB" id="A0A5B7EPN1"/>
<gene>
    <name evidence="2" type="ORF">E2C01_030127</name>
</gene>